<keyword evidence="2" id="KW-1185">Reference proteome</keyword>
<dbReference type="InterPro" id="IPR027796">
    <property type="entry name" value="OTT_1508_deam-like"/>
</dbReference>
<dbReference type="OrthoDB" id="3246781at2759"/>
<dbReference type="Proteomes" id="UP000030671">
    <property type="component" value="Unassembled WGS sequence"/>
</dbReference>
<evidence type="ECO:0000313" key="2">
    <source>
        <dbReference type="Proteomes" id="UP000030671"/>
    </source>
</evidence>
<dbReference type="AlphaFoldDB" id="W4KFJ5"/>
<dbReference type="KEGG" id="hir:HETIRDRAFT_382280"/>
<reference evidence="1 2" key="1">
    <citation type="journal article" date="2012" name="New Phytol.">
        <title>Insight into trade-off between wood decay and parasitism from the genome of a fungal forest pathogen.</title>
        <authorList>
            <person name="Olson A."/>
            <person name="Aerts A."/>
            <person name="Asiegbu F."/>
            <person name="Belbahri L."/>
            <person name="Bouzid O."/>
            <person name="Broberg A."/>
            <person name="Canback B."/>
            <person name="Coutinho P.M."/>
            <person name="Cullen D."/>
            <person name="Dalman K."/>
            <person name="Deflorio G."/>
            <person name="van Diepen L.T."/>
            <person name="Dunand C."/>
            <person name="Duplessis S."/>
            <person name="Durling M."/>
            <person name="Gonthier P."/>
            <person name="Grimwood J."/>
            <person name="Fossdal C.G."/>
            <person name="Hansson D."/>
            <person name="Henrissat B."/>
            <person name="Hietala A."/>
            <person name="Himmelstrand K."/>
            <person name="Hoffmeister D."/>
            <person name="Hogberg N."/>
            <person name="James T.Y."/>
            <person name="Karlsson M."/>
            <person name="Kohler A."/>
            <person name="Kues U."/>
            <person name="Lee Y.H."/>
            <person name="Lin Y.C."/>
            <person name="Lind M."/>
            <person name="Lindquist E."/>
            <person name="Lombard V."/>
            <person name="Lucas S."/>
            <person name="Lunden K."/>
            <person name="Morin E."/>
            <person name="Murat C."/>
            <person name="Park J."/>
            <person name="Raffaello T."/>
            <person name="Rouze P."/>
            <person name="Salamov A."/>
            <person name="Schmutz J."/>
            <person name="Solheim H."/>
            <person name="Stahlberg J."/>
            <person name="Velez H."/>
            <person name="de Vries R.P."/>
            <person name="Wiebenga A."/>
            <person name="Woodward S."/>
            <person name="Yakovlev I."/>
            <person name="Garbelotto M."/>
            <person name="Martin F."/>
            <person name="Grigoriev I.V."/>
            <person name="Stenlid J."/>
        </authorList>
    </citation>
    <scope>NUCLEOTIDE SEQUENCE [LARGE SCALE GENOMIC DNA]</scope>
    <source>
        <strain evidence="1 2">TC 32-1</strain>
    </source>
</reference>
<dbReference type="RefSeq" id="XP_009544265.1">
    <property type="nucleotide sequence ID" value="XM_009545970.1"/>
</dbReference>
<sequence length="206" mass="23605">MRCHQTLLSAAHSRTYKLFLSKPLEIISVPPSTDIAFHADLYHPRFHVFCENRPEVIDKISKDMGRSSDKGTPEKKYSELPDLVRETTLDEEWREGTVKPLLEMLKSKGSSPIVTDREKRHLSASARVHCECLLIAHFAANPTVRPHDYIATSKLLCYGCHIFLRAYNNVHDQRLHVRGTHAKIYIPCGLSSRMALKDRWKTKCAL</sequence>
<evidence type="ECO:0000313" key="1">
    <source>
        <dbReference type="EMBL" id="ETW84618.1"/>
    </source>
</evidence>
<accession>W4KFJ5</accession>
<dbReference type="EMBL" id="KI925456">
    <property type="protein sequence ID" value="ETW84618.1"/>
    <property type="molecule type" value="Genomic_DNA"/>
</dbReference>
<dbReference type="HOGENOM" id="CLU_1332074_0_0_1"/>
<proteinExistence type="predicted"/>
<name>W4KFJ5_HETIT</name>
<dbReference type="GeneID" id="20672112"/>
<dbReference type="Pfam" id="PF14441">
    <property type="entry name" value="OTT_1508_deam"/>
    <property type="match status" value="1"/>
</dbReference>
<gene>
    <name evidence="1" type="ORF">HETIRDRAFT_382280</name>
</gene>
<protein>
    <submittedName>
        <fullName evidence="1">Uncharacterized protein</fullName>
    </submittedName>
</protein>
<organism evidence="1 2">
    <name type="scientific">Heterobasidion irregulare (strain TC 32-1)</name>
    <dbReference type="NCBI Taxonomy" id="747525"/>
    <lineage>
        <taxon>Eukaryota</taxon>
        <taxon>Fungi</taxon>
        <taxon>Dikarya</taxon>
        <taxon>Basidiomycota</taxon>
        <taxon>Agaricomycotina</taxon>
        <taxon>Agaricomycetes</taxon>
        <taxon>Russulales</taxon>
        <taxon>Bondarzewiaceae</taxon>
        <taxon>Heterobasidion</taxon>
        <taxon>Heterobasidion annosum species complex</taxon>
    </lineage>
</organism>
<dbReference type="InParanoid" id="W4KFJ5"/>